<comment type="catalytic activity">
    <reaction evidence="1 9">
        <text>an S-substituted glutathione + H2O = an S-substituted L-cysteinylglycine + L-glutamate</text>
        <dbReference type="Rhea" id="RHEA:59468"/>
        <dbReference type="ChEBI" id="CHEBI:15377"/>
        <dbReference type="ChEBI" id="CHEBI:29985"/>
        <dbReference type="ChEBI" id="CHEBI:90779"/>
        <dbReference type="ChEBI" id="CHEBI:143103"/>
        <dbReference type="EC" id="3.4.19.13"/>
    </reaction>
</comment>
<name>A0ABU9HC55_9GAMM</name>
<comment type="catalytic activity">
    <reaction evidence="2 9">
        <text>glutathione + H2O = L-cysteinylglycine + L-glutamate</text>
        <dbReference type="Rhea" id="RHEA:28807"/>
        <dbReference type="ChEBI" id="CHEBI:15377"/>
        <dbReference type="ChEBI" id="CHEBI:29985"/>
        <dbReference type="ChEBI" id="CHEBI:57925"/>
        <dbReference type="ChEBI" id="CHEBI:61694"/>
        <dbReference type="EC" id="3.4.19.13"/>
    </reaction>
</comment>
<keyword evidence="9" id="KW-0317">Glutathione biosynthesis</keyword>
<evidence type="ECO:0000256" key="1">
    <source>
        <dbReference type="ARBA" id="ARBA00001049"/>
    </source>
</evidence>
<dbReference type="SUPFAM" id="SSF56235">
    <property type="entry name" value="N-terminal nucleophile aminohydrolases (Ntn hydrolases)"/>
    <property type="match status" value="1"/>
</dbReference>
<dbReference type="Gene3D" id="1.10.246.130">
    <property type="match status" value="1"/>
</dbReference>
<dbReference type="Proteomes" id="UP001366060">
    <property type="component" value="Unassembled WGS sequence"/>
</dbReference>
<comment type="catalytic activity">
    <reaction evidence="8 9">
        <text>an N-terminal (5-L-glutamyl)-[peptide] + an alpha-amino acid = 5-L-glutamyl amino acid + an N-terminal L-alpha-aminoacyl-[peptide]</text>
        <dbReference type="Rhea" id="RHEA:23904"/>
        <dbReference type="Rhea" id="RHEA-COMP:9780"/>
        <dbReference type="Rhea" id="RHEA-COMP:9795"/>
        <dbReference type="ChEBI" id="CHEBI:77644"/>
        <dbReference type="ChEBI" id="CHEBI:78597"/>
        <dbReference type="ChEBI" id="CHEBI:78599"/>
        <dbReference type="ChEBI" id="CHEBI:78608"/>
        <dbReference type="EC" id="2.3.2.2"/>
    </reaction>
</comment>
<comment type="caution">
    <text evidence="12">The sequence shown here is derived from an EMBL/GenBank/DDBJ whole genome shotgun (WGS) entry which is preliminary data.</text>
</comment>
<evidence type="ECO:0000256" key="2">
    <source>
        <dbReference type="ARBA" id="ARBA00001089"/>
    </source>
</evidence>
<reference evidence="12 13" key="1">
    <citation type="submission" date="2024-02" db="EMBL/GenBank/DDBJ databases">
        <title>Bacteria isolated from the canopy kelp, Nereocystis luetkeana.</title>
        <authorList>
            <person name="Pfister C.A."/>
            <person name="Younker I.T."/>
            <person name="Light S.H."/>
        </authorList>
    </citation>
    <scope>NUCLEOTIDE SEQUENCE [LARGE SCALE GENOMIC DNA]</scope>
    <source>
        <strain evidence="12 13">TI.2.07</strain>
    </source>
</reference>
<dbReference type="PANTHER" id="PTHR43199:SF1">
    <property type="entry name" value="GLUTATHIONE HYDROLASE PROENZYME"/>
    <property type="match status" value="1"/>
</dbReference>
<evidence type="ECO:0000256" key="11">
    <source>
        <dbReference type="SAM" id="SignalP"/>
    </source>
</evidence>
<dbReference type="EC" id="2.3.2.2" evidence="9"/>
<keyword evidence="5 9" id="KW-0378">Hydrolase</keyword>
<keyword evidence="11" id="KW-0732">Signal</keyword>
<keyword evidence="4 9" id="KW-0808">Transferase</keyword>
<dbReference type="EC" id="3.4.19.13" evidence="9"/>
<dbReference type="RefSeq" id="WP_341628013.1">
    <property type="nucleotide sequence ID" value="NZ_JBAKBA010000020.1"/>
</dbReference>
<evidence type="ECO:0000256" key="7">
    <source>
        <dbReference type="ARBA" id="ARBA00023315"/>
    </source>
</evidence>
<evidence type="ECO:0000256" key="6">
    <source>
        <dbReference type="ARBA" id="ARBA00023145"/>
    </source>
</evidence>
<dbReference type="NCBIfam" id="TIGR00066">
    <property type="entry name" value="g_glut_trans"/>
    <property type="match status" value="1"/>
</dbReference>
<dbReference type="InterPro" id="IPR043138">
    <property type="entry name" value="GGT_lsub"/>
</dbReference>
<dbReference type="Pfam" id="PF01019">
    <property type="entry name" value="G_glu_transpept"/>
    <property type="match status" value="1"/>
</dbReference>
<evidence type="ECO:0000256" key="3">
    <source>
        <dbReference type="ARBA" id="ARBA00009381"/>
    </source>
</evidence>
<sequence>MLALIKNKISHPLNFAVLSFSLLAITPSTFAATTTTAAPQTAIYSQMAIHHPVWAKSGMVASQEAIATNIGLDILKQGGNAIDAAVAVGYALAVTLPRAGNLGGGGFMLVYLADKEQVVAIDYREKAPANASRDMYLDENGDVIPNLSTFHGLAIGTPGTVMGLEHARKTFGTMSREQLIAPSIKLAKDGIVVTADLATSLNALKERLSKWPNTHKIFFKKDGSNYQPGDILKQEDLAKTLSIISKEGEKGFYEGDIAKAIAGSIQEANGVVTEKDLKNYNVVDREAIKGTYRGYEVFSMPPPSSGGVHIVQILNMLENYDLAAMGHNSAQHIHTMVESMRRAYADRSLHLGDSDFVRVPVKTLTSKKYAKQLVATIDPDKATSSKDIQPDANLPYESDQTTHFSVVDKWGNAASNTYTLNYSYGSGIVAKGTGVLLNNEMDDFSSKPGHANGYGLIGGEANSIAPGKRPLSSMSPTVILKDNALFMVTGTPGGSRIITTTLQVISNVIDYDMNIAEASSAPRIHHQWLPDYIRIESGLSADTIKLLEEKGHEIKVQSAMGSTQSIMKSETGLYGASDPRRPSALSVGY</sequence>
<proteinExistence type="inferred from homology"/>
<comment type="subunit">
    <text evidence="9">This enzyme consists of two polypeptide chains, which are synthesized in precursor form from a single polypeptide.</text>
</comment>
<keyword evidence="13" id="KW-1185">Reference proteome</keyword>
<keyword evidence="7 9" id="KW-0012">Acyltransferase</keyword>
<evidence type="ECO:0000256" key="4">
    <source>
        <dbReference type="ARBA" id="ARBA00022679"/>
    </source>
</evidence>
<dbReference type="InterPro" id="IPR051792">
    <property type="entry name" value="GGT_bact"/>
</dbReference>
<dbReference type="EMBL" id="JBAKBA010000020">
    <property type="protein sequence ID" value="MEL0659460.1"/>
    <property type="molecule type" value="Genomic_DNA"/>
</dbReference>
<evidence type="ECO:0000256" key="8">
    <source>
        <dbReference type="ARBA" id="ARBA00047417"/>
    </source>
</evidence>
<dbReference type="InterPro" id="IPR029055">
    <property type="entry name" value="Ntn_hydrolases_N"/>
</dbReference>
<comment type="pathway">
    <text evidence="9">Sulfur metabolism; glutathione metabolism.</text>
</comment>
<dbReference type="Gene3D" id="3.60.20.40">
    <property type="match status" value="1"/>
</dbReference>
<comment type="similarity">
    <text evidence="3 9">Belongs to the gamma-glutamyltransferase family.</text>
</comment>
<evidence type="ECO:0000313" key="13">
    <source>
        <dbReference type="Proteomes" id="UP001366060"/>
    </source>
</evidence>
<dbReference type="GO" id="GO:0103068">
    <property type="term" value="F:leukotriene C4 gamma-glutamyl transferase activity"/>
    <property type="evidence" value="ECO:0007669"/>
    <property type="project" value="UniProtKB-EC"/>
</dbReference>
<dbReference type="PANTHER" id="PTHR43199">
    <property type="entry name" value="GLUTATHIONE HYDROLASE"/>
    <property type="match status" value="1"/>
</dbReference>
<dbReference type="InterPro" id="IPR000101">
    <property type="entry name" value="GGT_peptidase"/>
</dbReference>
<feature type="region of interest" description="Disordered" evidence="10">
    <location>
        <begin position="570"/>
        <end position="589"/>
    </location>
</feature>
<evidence type="ECO:0000256" key="9">
    <source>
        <dbReference type="RuleBase" id="RU368036"/>
    </source>
</evidence>
<dbReference type="InterPro" id="IPR043137">
    <property type="entry name" value="GGT_ssub_C"/>
</dbReference>
<comment type="PTM">
    <text evidence="9">Cleaved by autocatalysis into a large and a small subunit.</text>
</comment>
<accession>A0ABU9HC55</accession>
<evidence type="ECO:0000313" key="12">
    <source>
        <dbReference type="EMBL" id="MEL0659460.1"/>
    </source>
</evidence>
<feature type="signal peptide" evidence="11">
    <location>
        <begin position="1"/>
        <end position="31"/>
    </location>
</feature>
<evidence type="ECO:0000256" key="10">
    <source>
        <dbReference type="SAM" id="MobiDB-lite"/>
    </source>
</evidence>
<keyword evidence="6 9" id="KW-0865">Zymogen</keyword>
<organism evidence="12 13">
    <name type="scientific">Psychromonas arctica</name>
    <dbReference type="NCBI Taxonomy" id="168275"/>
    <lineage>
        <taxon>Bacteria</taxon>
        <taxon>Pseudomonadati</taxon>
        <taxon>Pseudomonadota</taxon>
        <taxon>Gammaproteobacteria</taxon>
        <taxon>Alteromonadales</taxon>
        <taxon>Psychromonadaceae</taxon>
        <taxon>Psychromonas</taxon>
    </lineage>
</organism>
<protein>
    <recommendedName>
        <fullName evidence="9">Glutathione hydrolase proenzyme</fullName>
        <ecNumber evidence="9">2.3.2.2</ecNumber>
        <ecNumber evidence="9">3.4.19.13</ecNumber>
    </recommendedName>
    <component>
        <recommendedName>
            <fullName evidence="9">Glutathione hydrolase large chain</fullName>
        </recommendedName>
    </component>
    <component>
        <recommendedName>
            <fullName evidence="9">Glutathione hydrolase small chain</fullName>
        </recommendedName>
    </component>
</protein>
<gene>
    <name evidence="12" type="primary">ggt</name>
    <name evidence="12" type="ORF">V6255_09965</name>
</gene>
<evidence type="ECO:0000256" key="5">
    <source>
        <dbReference type="ARBA" id="ARBA00022801"/>
    </source>
</evidence>
<dbReference type="PRINTS" id="PR01210">
    <property type="entry name" value="GGTRANSPTASE"/>
</dbReference>
<feature type="chain" id="PRO_5045058908" description="Glutathione hydrolase proenzyme" evidence="11">
    <location>
        <begin position="32"/>
        <end position="589"/>
    </location>
</feature>